<feature type="signal peptide" evidence="1">
    <location>
        <begin position="1"/>
        <end position="22"/>
    </location>
</feature>
<organism evidence="2 3">
    <name type="scientific">Colletotrichum orchidophilum</name>
    <dbReference type="NCBI Taxonomy" id="1209926"/>
    <lineage>
        <taxon>Eukaryota</taxon>
        <taxon>Fungi</taxon>
        <taxon>Dikarya</taxon>
        <taxon>Ascomycota</taxon>
        <taxon>Pezizomycotina</taxon>
        <taxon>Sordariomycetes</taxon>
        <taxon>Hypocreomycetidae</taxon>
        <taxon>Glomerellales</taxon>
        <taxon>Glomerellaceae</taxon>
        <taxon>Colletotrichum</taxon>
    </lineage>
</organism>
<comment type="caution">
    <text evidence="2">The sequence shown here is derived from an EMBL/GenBank/DDBJ whole genome shotgun (WGS) entry which is preliminary data.</text>
</comment>
<evidence type="ECO:0000313" key="3">
    <source>
        <dbReference type="Proteomes" id="UP000176998"/>
    </source>
</evidence>
<dbReference type="GeneID" id="34560981"/>
<reference evidence="2 3" key="1">
    <citation type="submission" date="2016-09" db="EMBL/GenBank/DDBJ databases">
        <authorList>
            <person name="Capua I."/>
            <person name="De Benedictis P."/>
            <person name="Joannis T."/>
            <person name="Lombin L.H."/>
            <person name="Cattoli G."/>
        </authorList>
    </citation>
    <scope>NUCLEOTIDE SEQUENCE [LARGE SCALE GENOMIC DNA]</scope>
    <source>
        <strain evidence="2 3">IMI 309357</strain>
    </source>
</reference>
<name>A0A1G4B5Z9_9PEZI</name>
<sequence length="207" mass="22839">MLSSYCHAIFLALSAIITVISGQPFRPFAGHGAYSVDAESDEAGNRWAFSVYSDGYTALDEEGNTSPVDTLLISKASKRLTVIKAMNGHDTTTPRLKMRQVLKECWKMTGLKPSELKEVLAYQIENENMKAAIAKCRTSIRLPPSASFQVSSTETDAKRQACWDRLGTTIFSASIQGSIADFGINKNLVQIKVDNGGKWDHVYYEFA</sequence>
<dbReference type="AlphaFoldDB" id="A0A1G4B5Z9"/>
<keyword evidence="1" id="KW-0732">Signal</keyword>
<evidence type="ECO:0000256" key="1">
    <source>
        <dbReference type="SAM" id="SignalP"/>
    </source>
</evidence>
<proteinExistence type="predicted"/>
<keyword evidence="3" id="KW-1185">Reference proteome</keyword>
<dbReference type="Proteomes" id="UP000176998">
    <property type="component" value="Unassembled WGS sequence"/>
</dbReference>
<protein>
    <submittedName>
        <fullName evidence="2">Uncharacterized protein</fullName>
    </submittedName>
</protein>
<dbReference type="RefSeq" id="XP_022474025.1">
    <property type="nucleotide sequence ID" value="XM_022619471.1"/>
</dbReference>
<dbReference type="OrthoDB" id="4792004at2759"/>
<evidence type="ECO:0000313" key="2">
    <source>
        <dbReference type="EMBL" id="OHE96869.1"/>
    </source>
</evidence>
<dbReference type="EMBL" id="MJBS01000064">
    <property type="protein sequence ID" value="OHE96869.1"/>
    <property type="molecule type" value="Genomic_DNA"/>
</dbReference>
<gene>
    <name evidence="2" type="ORF">CORC01_07836</name>
</gene>
<accession>A0A1G4B5Z9</accession>
<feature type="chain" id="PRO_5009602514" evidence="1">
    <location>
        <begin position="23"/>
        <end position="207"/>
    </location>
</feature>